<dbReference type="OrthoDB" id="2429551at2759"/>
<dbReference type="AlphaFoldDB" id="A0A8S4NRK5"/>
<sequence length="146" mass="16213">MINIHIETVKDTNNTAMLKIALLVVGVAYVCNAAEGVKIHCPITRMPGGLGIYKKPDDVSQRVVQAVIDDVAARLGNVLILKWKVRKYRTQVVAGVNYYLKLKVKYAGDIHFIHIKVFQSLDQKYTLQAVAPGMPRSGCIEATDFE</sequence>
<feature type="domain" description="Cystatin" evidence="1">
    <location>
        <begin position="62"/>
        <end position="123"/>
    </location>
</feature>
<dbReference type="PROSITE" id="PS00287">
    <property type="entry name" value="CYSTATIN"/>
    <property type="match status" value="1"/>
</dbReference>
<gene>
    <name evidence="2" type="ORF">OFUS_LOCUS9366</name>
</gene>
<accession>A0A8S4NRK5</accession>
<protein>
    <recommendedName>
        <fullName evidence="1">Cystatin domain-containing protein</fullName>
    </recommendedName>
</protein>
<dbReference type="Pfam" id="PF00031">
    <property type="entry name" value="Cystatin"/>
    <property type="match status" value="1"/>
</dbReference>
<dbReference type="InterPro" id="IPR018073">
    <property type="entry name" value="Prot_inh_cystat_CS"/>
</dbReference>
<evidence type="ECO:0000313" key="2">
    <source>
        <dbReference type="EMBL" id="CAH1782978.1"/>
    </source>
</evidence>
<dbReference type="Proteomes" id="UP000749559">
    <property type="component" value="Unassembled WGS sequence"/>
</dbReference>
<dbReference type="Gene3D" id="3.10.450.10">
    <property type="match status" value="1"/>
</dbReference>
<name>A0A8S4NRK5_OWEFU</name>
<dbReference type="InterPro" id="IPR046350">
    <property type="entry name" value="Cystatin_sf"/>
</dbReference>
<proteinExistence type="predicted"/>
<dbReference type="GO" id="GO:0004869">
    <property type="term" value="F:cysteine-type endopeptidase inhibitor activity"/>
    <property type="evidence" value="ECO:0007669"/>
    <property type="project" value="InterPro"/>
</dbReference>
<dbReference type="EMBL" id="CAIIXF020000005">
    <property type="protein sequence ID" value="CAH1782978.1"/>
    <property type="molecule type" value="Genomic_DNA"/>
</dbReference>
<evidence type="ECO:0000313" key="3">
    <source>
        <dbReference type="Proteomes" id="UP000749559"/>
    </source>
</evidence>
<comment type="caution">
    <text evidence="2">The sequence shown here is derived from an EMBL/GenBank/DDBJ whole genome shotgun (WGS) entry which is preliminary data.</text>
</comment>
<dbReference type="SUPFAM" id="SSF54403">
    <property type="entry name" value="Cystatin/monellin"/>
    <property type="match status" value="1"/>
</dbReference>
<dbReference type="InterPro" id="IPR000010">
    <property type="entry name" value="Cystatin_dom"/>
</dbReference>
<evidence type="ECO:0000259" key="1">
    <source>
        <dbReference type="Pfam" id="PF00031"/>
    </source>
</evidence>
<organism evidence="2 3">
    <name type="scientific">Owenia fusiformis</name>
    <name type="common">Polychaete worm</name>
    <dbReference type="NCBI Taxonomy" id="6347"/>
    <lineage>
        <taxon>Eukaryota</taxon>
        <taxon>Metazoa</taxon>
        <taxon>Spiralia</taxon>
        <taxon>Lophotrochozoa</taxon>
        <taxon>Annelida</taxon>
        <taxon>Polychaeta</taxon>
        <taxon>Sedentaria</taxon>
        <taxon>Canalipalpata</taxon>
        <taxon>Sabellida</taxon>
        <taxon>Oweniida</taxon>
        <taxon>Oweniidae</taxon>
        <taxon>Owenia</taxon>
    </lineage>
</organism>
<reference evidence="2" key="1">
    <citation type="submission" date="2022-03" db="EMBL/GenBank/DDBJ databases">
        <authorList>
            <person name="Martin C."/>
        </authorList>
    </citation>
    <scope>NUCLEOTIDE SEQUENCE</scope>
</reference>
<keyword evidence="3" id="KW-1185">Reference proteome</keyword>